<evidence type="ECO:0000256" key="1">
    <source>
        <dbReference type="ARBA" id="ARBA00022679"/>
    </source>
</evidence>
<dbReference type="InterPro" id="IPR014729">
    <property type="entry name" value="Rossmann-like_a/b/a_fold"/>
</dbReference>
<keyword evidence="2" id="KW-0548">Nucleotidyltransferase</keyword>
<organism evidence="4">
    <name type="scientific">marine sediment metagenome</name>
    <dbReference type="NCBI Taxonomy" id="412755"/>
    <lineage>
        <taxon>unclassified sequences</taxon>
        <taxon>metagenomes</taxon>
        <taxon>ecological metagenomes</taxon>
    </lineage>
</organism>
<reference evidence="4" key="1">
    <citation type="journal article" date="2015" name="Nature">
        <title>Complex archaea that bridge the gap between prokaryotes and eukaryotes.</title>
        <authorList>
            <person name="Spang A."/>
            <person name="Saw J.H."/>
            <person name="Jorgensen S.L."/>
            <person name="Zaremba-Niedzwiedzka K."/>
            <person name="Martijn J."/>
            <person name="Lind A.E."/>
            <person name="van Eijk R."/>
            <person name="Schleper C."/>
            <person name="Guy L."/>
            <person name="Ettema T.J."/>
        </authorList>
    </citation>
    <scope>NUCLEOTIDE SEQUENCE</scope>
</reference>
<accession>A0A0F9GF33</accession>
<name>A0A0F9GF33_9ZZZZ</name>
<feature type="domain" description="Cytidyltransferase-like" evidence="3">
    <location>
        <begin position="22"/>
        <end position="136"/>
    </location>
</feature>
<evidence type="ECO:0000259" key="3">
    <source>
        <dbReference type="Pfam" id="PF01467"/>
    </source>
</evidence>
<dbReference type="InterPro" id="IPR050385">
    <property type="entry name" value="Archaeal_FAD_synthase"/>
</dbReference>
<proteinExistence type="predicted"/>
<evidence type="ECO:0000256" key="2">
    <source>
        <dbReference type="ARBA" id="ARBA00022695"/>
    </source>
</evidence>
<evidence type="ECO:0000313" key="4">
    <source>
        <dbReference type="EMBL" id="KKL97449.1"/>
    </source>
</evidence>
<dbReference type="GO" id="GO:0016779">
    <property type="term" value="F:nucleotidyltransferase activity"/>
    <property type="evidence" value="ECO:0007669"/>
    <property type="project" value="UniProtKB-KW"/>
</dbReference>
<dbReference type="AlphaFoldDB" id="A0A0F9GF33"/>
<keyword evidence="1" id="KW-0808">Transferase</keyword>
<dbReference type="InterPro" id="IPR004821">
    <property type="entry name" value="Cyt_trans-like"/>
</dbReference>
<dbReference type="NCBIfam" id="TIGR00125">
    <property type="entry name" value="cyt_tran_rel"/>
    <property type="match status" value="1"/>
</dbReference>
<gene>
    <name evidence="4" type="ORF">LCGC14_1834390</name>
</gene>
<dbReference type="SUPFAM" id="SSF52374">
    <property type="entry name" value="Nucleotidylyl transferase"/>
    <property type="match status" value="1"/>
</dbReference>
<dbReference type="EMBL" id="LAZR01018166">
    <property type="protein sequence ID" value="KKL97449.1"/>
    <property type="molecule type" value="Genomic_DNA"/>
</dbReference>
<comment type="caution">
    <text evidence="4">The sequence shown here is derived from an EMBL/GenBank/DDBJ whole genome shotgun (WGS) entry which is preliminary data.</text>
</comment>
<dbReference type="Gene3D" id="3.40.50.620">
    <property type="entry name" value="HUPs"/>
    <property type="match status" value="1"/>
</dbReference>
<dbReference type="Pfam" id="PF01467">
    <property type="entry name" value="CTP_transf_like"/>
    <property type="match status" value="1"/>
</dbReference>
<dbReference type="PANTHER" id="PTHR43793:SF1">
    <property type="entry name" value="FAD SYNTHASE"/>
    <property type="match status" value="1"/>
</dbReference>
<dbReference type="PANTHER" id="PTHR43793">
    <property type="entry name" value="FAD SYNTHASE"/>
    <property type="match status" value="1"/>
</dbReference>
<protein>
    <recommendedName>
        <fullName evidence="3">Cytidyltransferase-like domain-containing protein</fullName>
    </recommendedName>
</protein>
<sequence>MIIKFSQLPQLRKSLRNKKVVFAGGTFDLFHRGHIESFKNLRRFGDVVVIGVSSDKRVQERKGLNRPILSEKDRLVIVDSIKYVDYALLAPNPAKNKPVPTMRILAILKPDIFITIDKKWVPFRKNVESLNVKLKIIPRGNINSTSRLISKITKRYHK</sequence>